<dbReference type="PANTHER" id="PTHR10900:SF77">
    <property type="entry name" value="FI19380P1"/>
    <property type="match status" value="1"/>
</dbReference>
<keyword evidence="4" id="KW-1185">Reference proteome</keyword>
<evidence type="ECO:0000313" key="3">
    <source>
        <dbReference type="EMBL" id="GAQ81801.1"/>
    </source>
</evidence>
<feature type="signal peptide" evidence="1">
    <location>
        <begin position="1"/>
        <end position="22"/>
    </location>
</feature>
<protein>
    <recommendedName>
        <fullName evidence="2">FAS1 domain-containing protein</fullName>
    </recommendedName>
</protein>
<organism evidence="3 4">
    <name type="scientific">Klebsormidium nitens</name>
    <name type="common">Green alga</name>
    <name type="synonym">Ulothrix nitens</name>
    <dbReference type="NCBI Taxonomy" id="105231"/>
    <lineage>
        <taxon>Eukaryota</taxon>
        <taxon>Viridiplantae</taxon>
        <taxon>Streptophyta</taxon>
        <taxon>Klebsormidiophyceae</taxon>
        <taxon>Klebsormidiales</taxon>
        <taxon>Klebsormidiaceae</taxon>
        <taxon>Klebsormidium</taxon>
    </lineage>
</organism>
<reference evidence="3 4" key="1">
    <citation type="journal article" date="2014" name="Nat. Commun.">
        <title>Klebsormidium flaccidum genome reveals primary factors for plant terrestrial adaptation.</title>
        <authorList>
            <person name="Hori K."/>
            <person name="Maruyama F."/>
            <person name="Fujisawa T."/>
            <person name="Togashi T."/>
            <person name="Yamamoto N."/>
            <person name="Seo M."/>
            <person name="Sato S."/>
            <person name="Yamada T."/>
            <person name="Mori H."/>
            <person name="Tajima N."/>
            <person name="Moriyama T."/>
            <person name="Ikeuchi M."/>
            <person name="Watanabe M."/>
            <person name="Wada H."/>
            <person name="Kobayashi K."/>
            <person name="Saito M."/>
            <person name="Masuda T."/>
            <person name="Sasaki-Sekimoto Y."/>
            <person name="Mashiguchi K."/>
            <person name="Awai K."/>
            <person name="Shimojima M."/>
            <person name="Masuda S."/>
            <person name="Iwai M."/>
            <person name="Nobusawa T."/>
            <person name="Narise T."/>
            <person name="Kondo S."/>
            <person name="Saito H."/>
            <person name="Sato R."/>
            <person name="Murakawa M."/>
            <person name="Ihara Y."/>
            <person name="Oshima-Yamada Y."/>
            <person name="Ohtaka K."/>
            <person name="Satoh M."/>
            <person name="Sonobe K."/>
            <person name="Ishii M."/>
            <person name="Ohtani R."/>
            <person name="Kanamori-Sato M."/>
            <person name="Honoki R."/>
            <person name="Miyazaki D."/>
            <person name="Mochizuki H."/>
            <person name="Umetsu J."/>
            <person name="Higashi K."/>
            <person name="Shibata D."/>
            <person name="Kamiya Y."/>
            <person name="Sato N."/>
            <person name="Nakamura Y."/>
            <person name="Tabata S."/>
            <person name="Ida S."/>
            <person name="Kurokawa K."/>
            <person name="Ohta H."/>
        </authorList>
    </citation>
    <scope>NUCLEOTIDE SEQUENCE [LARGE SCALE GENOMIC DNA]</scope>
    <source>
        <strain evidence="3 4">NIES-2285</strain>
    </source>
</reference>
<dbReference type="AlphaFoldDB" id="A0A1Y1HXX2"/>
<dbReference type="SUPFAM" id="SSF82153">
    <property type="entry name" value="FAS1 domain"/>
    <property type="match status" value="1"/>
</dbReference>
<feature type="domain" description="FAS1" evidence="2">
    <location>
        <begin position="71"/>
        <end position="216"/>
    </location>
</feature>
<gene>
    <name evidence="3" type="ORF">KFL_000910210</name>
</gene>
<dbReference type="InterPro" id="IPR036378">
    <property type="entry name" value="FAS1_dom_sf"/>
</dbReference>
<feature type="chain" id="PRO_5012959951" description="FAS1 domain-containing protein" evidence="1">
    <location>
        <begin position="23"/>
        <end position="242"/>
    </location>
</feature>
<sequence>MAFLRPAFLVLLFALSVSAGRSEPPKKPYLVQGGGRIGQGVIVKAAEARPLPIPYPPYVVGGVPTPFEELFEKVVKALVAKGKFTILIEIITKYIDTKALLVLVEKAGPATLFAPTDEAFSKIPYEILEGLKERPEILIKLIAYHFVKGVFPAKELLSRPKTALKSILEIDITEIDITIKKAVVLVGVGKVLAKVTEADVIVVEEKVVVHAIDFVIAPPNFVIFAAAVKKEVVVVKKPGYNN</sequence>
<dbReference type="SMART" id="SM00554">
    <property type="entry name" value="FAS1"/>
    <property type="match status" value="1"/>
</dbReference>
<evidence type="ECO:0000313" key="4">
    <source>
        <dbReference type="Proteomes" id="UP000054558"/>
    </source>
</evidence>
<proteinExistence type="predicted"/>
<dbReference type="Gene3D" id="2.30.180.10">
    <property type="entry name" value="FAS1 domain"/>
    <property type="match status" value="1"/>
</dbReference>
<accession>A0A1Y1HXX2</accession>
<dbReference type="STRING" id="105231.A0A1Y1HXX2"/>
<keyword evidence="1" id="KW-0732">Signal</keyword>
<dbReference type="EMBL" id="DF237040">
    <property type="protein sequence ID" value="GAQ81801.1"/>
    <property type="molecule type" value="Genomic_DNA"/>
</dbReference>
<dbReference type="PANTHER" id="PTHR10900">
    <property type="entry name" value="PERIOSTIN-RELATED"/>
    <property type="match status" value="1"/>
</dbReference>
<dbReference type="Proteomes" id="UP000054558">
    <property type="component" value="Unassembled WGS sequence"/>
</dbReference>
<name>A0A1Y1HXX2_KLENI</name>
<dbReference type="InterPro" id="IPR000782">
    <property type="entry name" value="FAS1_domain"/>
</dbReference>
<evidence type="ECO:0000259" key="2">
    <source>
        <dbReference type="PROSITE" id="PS50213"/>
    </source>
</evidence>
<evidence type="ECO:0000256" key="1">
    <source>
        <dbReference type="SAM" id="SignalP"/>
    </source>
</evidence>
<dbReference type="Pfam" id="PF02469">
    <property type="entry name" value="Fasciclin"/>
    <property type="match status" value="1"/>
</dbReference>
<dbReference type="InterPro" id="IPR050904">
    <property type="entry name" value="Adhesion/Biosynth-related"/>
</dbReference>
<dbReference type="PROSITE" id="PS50213">
    <property type="entry name" value="FAS1"/>
    <property type="match status" value="1"/>
</dbReference>
<dbReference type="OrthoDB" id="286301at2759"/>